<evidence type="ECO:0000256" key="1">
    <source>
        <dbReference type="SAM" id="SignalP"/>
    </source>
</evidence>
<evidence type="ECO:0000313" key="3">
    <source>
        <dbReference type="WBParaSite" id="nRc.2.0.1.t08779-RA"/>
    </source>
</evidence>
<keyword evidence="1" id="KW-0732">Signal</keyword>
<protein>
    <submittedName>
        <fullName evidence="3">Uncharacterized protein</fullName>
    </submittedName>
</protein>
<name>A0A915I5X3_ROMCU</name>
<proteinExistence type="predicted"/>
<dbReference type="Proteomes" id="UP000887565">
    <property type="component" value="Unplaced"/>
</dbReference>
<keyword evidence="2" id="KW-1185">Reference proteome</keyword>
<sequence length="121" mass="13630">MKRISLCLATFCYMIAVLHCCSSGKKLLDSPQKKDDSSASIQKQYSDLAQAIKDIADQNAVIISVLEQYLPSKSAVADDKKTVMIFPAFDSSGPPFRCQPFWRRLSWHQRALCQLFHGMTL</sequence>
<reference evidence="3" key="1">
    <citation type="submission" date="2022-11" db="UniProtKB">
        <authorList>
            <consortium name="WormBaseParasite"/>
        </authorList>
    </citation>
    <scope>IDENTIFICATION</scope>
</reference>
<feature type="signal peptide" evidence="1">
    <location>
        <begin position="1"/>
        <end position="20"/>
    </location>
</feature>
<accession>A0A915I5X3</accession>
<evidence type="ECO:0000313" key="2">
    <source>
        <dbReference type="Proteomes" id="UP000887565"/>
    </source>
</evidence>
<dbReference type="AlphaFoldDB" id="A0A915I5X3"/>
<feature type="chain" id="PRO_5037549820" evidence="1">
    <location>
        <begin position="21"/>
        <end position="121"/>
    </location>
</feature>
<organism evidence="2 3">
    <name type="scientific">Romanomermis culicivorax</name>
    <name type="common">Nematode worm</name>
    <dbReference type="NCBI Taxonomy" id="13658"/>
    <lineage>
        <taxon>Eukaryota</taxon>
        <taxon>Metazoa</taxon>
        <taxon>Ecdysozoa</taxon>
        <taxon>Nematoda</taxon>
        <taxon>Enoplea</taxon>
        <taxon>Dorylaimia</taxon>
        <taxon>Mermithida</taxon>
        <taxon>Mermithoidea</taxon>
        <taxon>Mermithidae</taxon>
        <taxon>Romanomermis</taxon>
    </lineage>
</organism>
<dbReference type="WBParaSite" id="nRc.2.0.1.t08779-RA">
    <property type="protein sequence ID" value="nRc.2.0.1.t08779-RA"/>
    <property type="gene ID" value="nRc.2.0.1.g08779"/>
</dbReference>